<organism evidence="2 3">
    <name type="scientific">Salinomyces thailandicus</name>
    <dbReference type="NCBI Taxonomy" id="706561"/>
    <lineage>
        <taxon>Eukaryota</taxon>
        <taxon>Fungi</taxon>
        <taxon>Dikarya</taxon>
        <taxon>Ascomycota</taxon>
        <taxon>Pezizomycotina</taxon>
        <taxon>Dothideomycetes</taxon>
        <taxon>Dothideomycetidae</taxon>
        <taxon>Mycosphaerellales</taxon>
        <taxon>Teratosphaeriaceae</taxon>
        <taxon>Salinomyces</taxon>
    </lineage>
</organism>
<gene>
    <name evidence="2" type="ORF">B0A50_06499</name>
</gene>
<dbReference type="EMBL" id="NAJL01000052">
    <property type="protein sequence ID" value="TKA23663.1"/>
    <property type="molecule type" value="Genomic_DNA"/>
</dbReference>
<dbReference type="Proteomes" id="UP000308549">
    <property type="component" value="Unassembled WGS sequence"/>
</dbReference>
<name>A0A4U0TNR2_9PEZI</name>
<evidence type="ECO:0000313" key="3">
    <source>
        <dbReference type="Proteomes" id="UP000308549"/>
    </source>
</evidence>
<accession>A0A4U0TNR2</accession>
<proteinExistence type="predicted"/>
<sequence length="331" mass="37237">MSALRQGFCQDKALRRSAVKKELGEKGARKRLKRTVEDFLNVFEAELSDDELERLEHADADADTSLQQLFTPAVSSRCVTIGTCQPAQTQRMELLNKLYYGEQKLLEDLQRMTLSQILKCDQDQELFTEGSEEGEGKEGDGEEGVGGEKDGGGHEFYAPLPKVTDGEHLLKLRGLECSLRNDVDELARAKGYLSYSYSSRGGVDGLVTHWAQALLHDFFDVCKEPNEAEKLMLTEACGLEDVEETERWFEESRVYFAPLLDAQAMQWKRKRCSARMRAAYLWNLTKKASRAGGTVPANEATKNALCAKHNEAGEEMLNIDWDKFVNYDGLA</sequence>
<evidence type="ECO:0000313" key="2">
    <source>
        <dbReference type="EMBL" id="TKA23663.1"/>
    </source>
</evidence>
<comment type="caution">
    <text evidence="2">The sequence shown here is derived from an EMBL/GenBank/DDBJ whole genome shotgun (WGS) entry which is preliminary data.</text>
</comment>
<protein>
    <submittedName>
        <fullName evidence="2">Uncharacterized protein</fullName>
    </submittedName>
</protein>
<keyword evidence="3" id="KW-1185">Reference proteome</keyword>
<feature type="region of interest" description="Disordered" evidence="1">
    <location>
        <begin position="128"/>
        <end position="156"/>
    </location>
</feature>
<dbReference type="AlphaFoldDB" id="A0A4U0TNR2"/>
<reference evidence="2 3" key="1">
    <citation type="submission" date="2017-03" db="EMBL/GenBank/DDBJ databases">
        <title>Genomes of endolithic fungi from Antarctica.</title>
        <authorList>
            <person name="Coleine C."/>
            <person name="Masonjones S."/>
            <person name="Stajich J.E."/>
        </authorList>
    </citation>
    <scope>NUCLEOTIDE SEQUENCE [LARGE SCALE GENOMIC DNA]</scope>
    <source>
        <strain evidence="2 3">CCFEE 6315</strain>
    </source>
</reference>
<dbReference type="OrthoDB" id="3861992at2759"/>
<evidence type="ECO:0000256" key="1">
    <source>
        <dbReference type="SAM" id="MobiDB-lite"/>
    </source>
</evidence>